<keyword evidence="6 7" id="KW-0472">Membrane</keyword>
<dbReference type="InterPro" id="IPR036636">
    <property type="entry name" value="COX7C/Cox8_sf"/>
</dbReference>
<evidence type="ECO:0000256" key="1">
    <source>
        <dbReference type="ARBA" id="ARBA00004434"/>
    </source>
</evidence>
<dbReference type="AlphaFoldDB" id="A0A9W8ANW0"/>
<comment type="pathway">
    <text evidence="2 7">Energy metabolism; oxidative phosphorylation.</text>
</comment>
<comment type="subunit">
    <text evidence="7">Component of the cytochrome c oxidase (complex IV, CIV), a multisubunit enzyme composed of a catalytic core of 3 subunits and several supernumerary subunits. The complex exists as a monomer or a dimer and forms supercomplexes (SCs) in the inner mitochondrial membrane with ubiquinol-cytochrome c oxidoreductase (cytochrome b-c1 complex, complex III, CIII).</text>
</comment>
<proteinExistence type="inferred from homology"/>
<dbReference type="GO" id="GO:0005743">
    <property type="term" value="C:mitochondrial inner membrane"/>
    <property type="evidence" value="ECO:0007669"/>
    <property type="project" value="UniProtKB-SubCell"/>
</dbReference>
<reference evidence="8" key="1">
    <citation type="submission" date="2022-07" db="EMBL/GenBank/DDBJ databases">
        <title>Phylogenomic reconstructions and comparative analyses of Kickxellomycotina fungi.</title>
        <authorList>
            <person name="Reynolds N.K."/>
            <person name="Stajich J.E."/>
            <person name="Barry K."/>
            <person name="Grigoriev I.V."/>
            <person name="Crous P."/>
            <person name="Smith M.E."/>
        </authorList>
    </citation>
    <scope>NUCLEOTIDE SEQUENCE</scope>
    <source>
        <strain evidence="8">RSA 1196</strain>
    </source>
</reference>
<evidence type="ECO:0000256" key="7">
    <source>
        <dbReference type="RuleBase" id="RU368123"/>
    </source>
</evidence>
<dbReference type="SUPFAM" id="SSF81427">
    <property type="entry name" value="Mitochondrial cytochrome c oxidase subunit VIIc (aka VIIIa)"/>
    <property type="match status" value="1"/>
</dbReference>
<keyword evidence="4 7" id="KW-0999">Mitochondrion inner membrane</keyword>
<evidence type="ECO:0000256" key="6">
    <source>
        <dbReference type="ARBA" id="ARBA00023136"/>
    </source>
</evidence>
<name>A0A9W8ANW0_9FUNG</name>
<keyword evidence="7" id="KW-1133">Transmembrane helix</keyword>
<dbReference type="GO" id="GO:0045277">
    <property type="term" value="C:respiratory chain complex IV"/>
    <property type="evidence" value="ECO:0007669"/>
    <property type="project" value="UniProtKB-UniRule"/>
</dbReference>
<evidence type="ECO:0000256" key="4">
    <source>
        <dbReference type="ARBA" id="ARBA00022792"/>
    </source>
</evidence>
<protein>
    <recommendedName>
        <fullName evidence="7">Cytochrome c oxidase subunit 8, mitochondrial</fullName>
    </recommendedName>
    <alternativeName>
        <fullName evidence="7">Cytochrome c oxidase polypeptide VIII</fullName>
    </alternativeName>
</protein>
<organism evidence="8 9">
    <name type="scientific">Dispira parvispora</name>
    <dbReference type="NCBI Taxonomy" id="1520584"/>
    <lineage>
        <taxon>Eukaryota</taxon>
        <taxon>Fungi</taxon>
        <taxon>Fungi incertae sedis</taxon>
        <taxon>Zoopagomycota</taxon>
        <taxon>Kickxellomycotina</taxon>
        <taxon>Dimargaritomycetes</taxon>
        <taxon>Dimargaritales</taxon>
        <taxon>Dimargaritaceae</taxon>
        <taxon>Dispira</taxon>
    </lineage>
</organism>
<evidence type="ECO:0000313" key="9">
    <source>
        <dbReference type="Proteomes" id="UP001150925"/>
    </source>
</evidence>
<evidence type="ECO:0000313" key="8">
    <source>
        <dbReference type="EMBL" id="KAJ1963434.1"/>
    </source>
</evidence>
<sequence length="70" mass="7729">MNAFAARSLITRGAFARQRLLRSGGHHEHMNPVPFNTDNKAGLAVKVALFTATGFGLPFFVAWYHLRDSA</sequence>
<evidence type="ECO:0000256" key="5">
    <source>
        <dbReference type="ARBA" id="ARBA00023128"/>
    </source>
</evidence>
<evidence type="ECO:0000256" key="2">
    <source>
        <dbReference type="ARBA" id="ARBA00004673"/>
    </source>
</evidence>
<gene>
    <name evidence="8" type="ORF">IWQ62_003213</name>
</gene>
<comment type="subcellular location">
    <subcellularLocation>
        <location evidence="1 7">Mitochondrion inner membrane</location>
        <topology evidence="1 7">Single-pass membrane protein</topology>
    </subcellularLocation>
</comment>
<comment type="similarity">
    <text evidence="3 7">Belongs to the cytochrome c oxidase VIIc family.</text>
</comment>
<feature type="transmembrane region" description="Helical" evidence="7">
    <location>
        <begin position="43"/>
        <end position="66"/>
    </location>
</feature>
<keyword evidence="5 7" id="KW-0496">Mitochondrion</keyword>
<comment type="caution">
    <text evidence="8">The sequence shown here is derived from an EMBL/GenBank/DDBJ whole genome shotgun (WGS) entry which is preliminary data.</text>
</comment>
<dbReference type="EMBL" id="JANBPY010000824">
    <property type="protein sequence ID" value="KAJ1963434.1"/>
    <property type="molecule type" value="Genomic_DNA"/>
</dbReference>
<evidence type="ECO:0000256" key="3">
    <source>
        <dbReference type="ARBA" id="ARBA00010514"/>
    </source>
</evidence>
<keyword evidence="7" id="KW-0812">Transmembrane</keyword>
<keyword evidence="9" id="KW-1185">Reference proteome</keyword>
<dbReference type="OrthoDB" id="9974841at2759"/>
<dbReference type="InterPro" id="IPR004202">
    <property type="entry name" value="COX7C/Cox8"/>
</dbReference>
<accession>A0A9W8ANW0</accession>
<dbReference type="GO" id="GO:0006123">
    <property type="term" value="P:mitochondrial electron transport, cytochrome c to oxygen"/>
    <property type="evidence" value="ECO:0007669"/>
    <property type="project" value="UniProtKB-UniRule"/>
</dbReference>
<comment type="function">
    <text evidence="7">Component of the cytochrome c oxidase, the last enzyme in the mitochondrial electron transport chain which drives oxidative phosphorylation. The respiratory chain contains 3 multisubunit complexes succinate dehydrogenase (complex II, CII), ubiquinol-cytochrome c oxidoreductase (cytochrome b-c1 complex, complex III, CIII) and cytochrome c oxidase (complex IV, CIV), that cooperate to transfer electrons derived from NADH and succinate to molecular oxygen, creating an electrochemical gradient over the inner membrane that drives transmembrane transport and the ATP synthase. Cytochrome c oxidase is the component of the respiratory chain that catalyzes the reduction of oxygen to water. Electrons originating from reduced cytochrome c in the intermembrane space (IMS) are transferred via the dinuclear copper A center (CU(A)) of subunit 2 and heme A of subunit 1 to the active site in subunit 1, a binuclear center (BNC) formed by heme A3 and copper B (CU(B)). The BNC reduces molecular oxygen to 2 water molecules using 4 electrons from cytochrome c in the IMS and 4 protons from the mitochondrial matrix.</text>
</comment>
<keyword evidence="7" id="KW-0809">Transit peptide</keyword>
<dbReference type="Gene3D" id="4.10.49.10">
    <property type="entry name" value="Cytochrome c oxidase subunit VIIc"/>
    <property type="match status" value="1"/>
</dbReference>
<dbReference type="Proteomes" id="UP001150925">
    <property type="component" value="Unassembled WGS sequence"/>
</dbReference>
<dbReference type="Pfam" id="PF02935">
    <property type="entry name" value="COX7C"/>
    <property type="match status" value="1"/>
</dbReference>